<dbReference type="GO" id="GO:0051301">
    <property type="term" value="P:cell division"/>
    <property type="evidence" value="ECO:0007669"/>
    <property type="project" value="UniProtKB-KW"/>
</dbReference>
<dbReference type="GO" id="GO:0005634">
    <property type="term" value="C:nucleus"/>
    <property type="evidence" value="ECO:0007669"/>
    <property type="project" value="InterPro"/>
</dbReference>
<dbReference type="EMBL" id="CP119892">
    <property type="protein sequence ID" value="WFD25072.1"/>
    <property type="molecule type" value="Genomic_DNA"/>
</dbReference>
<reference evidence="10" key="1">
    <citation type="submission" date="2023-03" db="EMBL/GenBank/DDBJ databases">
        <title>Mating type loci evolution in Malassezia.</title>
        <authorList>
            <person name="Coelho M.A."/>
        </authorList>
    </citation>
    <scope>NUCLEOTIDE SEQUENCE</scope>
    <source>
        <strain evidence="10">CBS 9557</strain>
    </source>
</reference>
<sequence>MSASDAEDEREAARKHLFLTELFGIHPRALVDSLVVSANEHLYLLGSQLEQNVREHLGDSAEADRDAEQGVHAITTLLEHAIDHTMDTFELYCLRSVFAVTSEQSRWVTMSHHRGLDLRPTASTEDVKVNEVSKDIQANMMSDVEDQLRRRIACARATQHRLAQAEAASKVLLERAQAAEKAYAFIIKGAKGLCANGEEPAAALINMADEVSSSVYSVMEALDALRGSDPLRVPLLCTQNPTQDSEDAVVDDRREWEKGRDEYLNWEANRILASMKRTGASV</sequence>
<accession>A0AAF0J0S4</accession>
<keyword evidence="3" id="KW-0158">Chromosome</keyword>
<keyword evidence="5" id="KW-0498">Mitosis</keyword>
<comment type="similarity">
    <text evidence="2">Belongs to the mis12 family.</text>
</comment>
<evidence type="ECO:0000256" key="2">
    <source>
        <dbReference type="ARBA" id="ARBA00008643"/>
    </source>
</evidence>
<keyword evidence="8" id="KW-0131">Cell cycle</keyword>
<keyword evidence="4" id="KW-0132">Cell division</keyword>
<comment type="subcellular location">
    <subcellularLocation>
        <location evidence="1">Chromosome</location>
        <location evidence="1">Centromere</location>
        <location evidence="1">Kinetochore</location>
    </subcellularLocation>
</comment>
<dbReference type="Proteomes" id="UP001213623">
    <property type="component" value="Chromosome 1"/>
</dbReference>
<evidence type="ECO:0000256" key="9">
    <source>
        <dbReference type="ARBA" id="ARBA00023328"/>
    </source>
</evidence>
<evidence type="ECO:0000256" key="5">
    <source>
        <dbReference type="ARBA" id="ARBA00022776"/>
    </source>
</evidence>
<name>A0AAF0J0S4_9BASI</name>
<keyword evidence="7" id="KW-0175">Coiled coil</keyword>
<dbReference type="PANTHER" id="PTHR14527">
    <property type="entry name" value="PROTEIN MIS12 HOMOLOG"/>
    <property type="match status" value="1"/>
</dbReference>
<evidence type="ECO:0000313" key="10">
    <source>
        <dbReference type="EMBL" id="WFD25072.1"/>
    </source>
</evidence>
<evidence type="ECO:0000256" key="3">
    <source>
        <dbReference type="ARBA" id="ARBA00022454"/>
    </source>
</evidence>
<evidence type="ECO:0000313" key="11">
    <source>
        <dbReference type="Proteomes" id="UP001213623"/>
    </source>
</evidence>
<evidence type="ECO:0000256" key="7">
    <source>
        <dbReference type="ARBA" id="ARBA00023054"/>
    </source>
</evidence>
<gene>
    <name evidence="10" type="ORF">MNAN1_000034</name>
</gene>
<evidence type="ECO:0000256" key="4">
    <source>
        <dbReference type="ARBA" id="ARBA00022618"/>
    </source>
</evidence>
<dbReference type="PANTHER" id="PTHR14527:SF2">
    <property type="entry name" value="PROTEIN MIS12 HOMOLOG"/>
    <property type="match status" value="1"/>
</dbReference>
<dbReference type="Pfam" id="PF05859">
    <property type="entry name" value="Mis12"/>
    <property type="match status" value="1"/>
</dbReference>
<dbReference type="GO" id="GO:0051382">
    <property type="term" value="P:kinetochore assembly"/>
    <property type="evidence" value="ECO:0007669"/>
    <property type="project" value="TreeGrafter"/>
</dbReference>
<keyword evidence="6" id="KW-0995">Kinetochore</keyword>
<dbReference type="AlphaFoldDB" id="A0AAF0J0S4"/>
<keyword evidence="9" id="KW-0137">Centromere</keyword>
<evidence type="ECO:0000256" key="1">
    <source>
        <dbReference type="ARBA" id="ARBA00004629"/>
    </source>
</evidence>
<proteinExistence type="inferred from homology"/>
<protein>
    <submittedName>
        <fullName evidence="10">Uncharacterized protein</fullName>
    </submittedName>
</protein>
<evidence type="ECO:0000256" key="8">
    <source>
        <dbReference type="ARBA" id="ARBA00023306"/>
    </source>
</evidence>
<evidence type="ECO:0000256" key="6">
    <source>
        <dbReference type="ARBA" id="ARBA00022838"/>
    </source>
</evidence>
<dbReference type="GO" id="GO:0000444">
    <property type="term" value="C:MIS12/MIND type complex"/>
    <property type="evidence" value="ECO:0007669"/>
    <property type="project" value="TreeGrafter"/>
</dbReference>
<keyword evidence="11" id="KW-1185">Reference proteome</keyword>
<organism evidence="10 11">
    <name type="scientific">Malassezia nana</name>
    <dbReference type="NCBI Taxonomy" id="180528"/>
    <lineage>
        <taxon>Eukaryota</taxon>
        <taxon>Fungi</taxon>
        <taxon>Dikarya</taxon>
        <taxon>Basidiomycota</taxon>
        <taxon>Ustilaginomycotina</taxon>
        <taxon>Malasseziomycetes</taxon>
        <taxon>Malasseziales</taxon>
        <taxon>Malasseziaceae</taxon>
        <taxon>Malassezia</taxon>
    </lineage>
</organism>
<dbReference type="InterPro" id="IPR008685">
    <property type="entry name" value="Centromere_Mis12"/>
</dbReference>
<dbReference type="GO" id="GO:0000070">
    <property type="term" value="P:mitotic sister chromatid segregation"/>
    <property type="evidence" value="ECO:0007669"/>
    <property type="project" value="TreeGrafter"/>
</dbReference>